<gene>
    <name evidence="2" type="ORF">J7S33_20430</name>
    <name evidence="1" type="ORF">JOE68_003946</name>
</gene>
<name>A0A8T8HT06_9PSEU</name>
<evidence type="ECO:0000313" key="3">
    <source>
        <dbReference type="Proteomes" id="UP000671828"/>
    </source>
</evidence>
<dbReference type="RefSeq" id="WP_204843757.1">
    <property type="nucleotide sequence ID" value="NZ_JAFBCL010000001.1"/>
</dbReference>
<proteinExistence type="predicted"/>
<reference evidence="1 4" key="1">
    <citation type="submission" date="2021-01" db="EMBL/GenBank/DDBJ databases">
        <title>Sequencing the genomes of 1000 actinobacteria strains.</title>
        <authorList>
            <person name="Klenk H.-P."/>
        </authorList>
    </citation>
    <scope>NUCLEOTIDE SEQUENCE [LARGE SCALE GENOMIC DNA]</scope>
    <source>
        <strain evidence="1 4">DSM 44581</strain>
    </source>
</reference>
<dbReference type="Proteomes" id="UP000671828">
    <property type="component" value="Chromosome"/>
</dbReference>
<accession>A0A8T8HT06</accession>
<keyword evidence="4" id="KW-1185">Reference proteome</keyword>
<dbReference type="EMBL" id="CP072788">
    <property type="protein sequence ID" value="QTR01683.1"/>
    <property type="molecule type" value="Genomic_DNA"/>
</dbReference>
<reference evidence="2" key="2">
    <citation type="submission" date="2021-04" db="EMBL/GenBank/DDBJ databases">
        <title>Saccharothrix algeriensis WGS.</title>
        <authorList>
            <person name="Stuskova K."/>
            <person name="Hakalova E."/>
            <person name="Tebbal A.B."/>
            <person name="Eichmeier A."/>
        </authorList>
    </citation>
    <scope>NUCLEOTIDE SEQUENCE</scope>
    <source>
        <strain evidence="2">NRRL B-24137</strain>
    </source>
</reference>
<sequence length="146" mass="15898">MYIAGAGNEQEAAPRQTDRVSEQVARVGGQLLALRETVTSGRVLLDPATGEELRRMLVEQVDQVDSWLERAGRLARPAPLGANPVGDRMAAKFGARAEGDPQSFVSVMTAYRDVLQQTHDSVQGAIRNFRAVDEDHGTELTRLKGV</sequence>
<dbReference type="Proteomes" id="UP001195724">
    <property type="component" value="Unassembled WGS sequence"/>
</dbReference>
<organism evidence="2 3">
    <name type="scientific">Saccharothrix algeriensis</name>
    <dbReference type="NCBI Taxonomy" id="173560"/>
    <lineage>
        <taxon>Bacteria</taxon>
        <taxon>Bacillati</taxon>
        <taxon>Actinomycetota</taxon>
        <taxon>Actinomycetes</taxon>
        <taxon>Pseudonocardiales</taxon>
        <taxon>Pseudonocardiaceae</taxon>
        <taxon>Saccharothrix</taxon>
    </lineage>
</organism>
<evidence type="ECO:0000313" key="4">
    <source>
        <dbReference type="Proteomes" id="UP001195724"/>
    </source>
</evidence>
<dbReference type="AlphaFoldDB" id="A0A8T8HT06"/>
<evidence type="ECO:0000313" key="1">
    <source>
        <dbReference type="EMBL" id="MBM7813081.1"/>
    </source>
</evidence>
<protein>
    <recommendedName>
        <fullName evidence="5">PE domain-containing protein</fullName>
    </recommendedName>
</protein>
<evidence type="ECO:0000313" key="2">
    <source>
        <dbReference type="EMBL" id="QTR01683.1"/>
    </source>
</evidence>
<dbReference type="EMBL" id="JAFBCL010000001">
    <property type="protein sequence ID" value="MBM7813081.1"/>
    <property type="molecule type" value="Genomic_DNA"/>
</dbReference>
<evidence type="ECO:0008006" key="5">
    <source>
        <dbReference type="Google" id="ProtNLM"/>
    </source>
</evidence>